<feature type="domain" description="Tetracyclin repressor-like C-terminal" evidence="5">
    <location>
        <begin position="79"/>
        <end position="190"/>
    </location>
</feature>
<keyword evidence="3" id="KW-0804">Transcription</keyword>
<evidence type="ECO:0000313" key="7">
    <source>
        <dbReference type="Proteomes" id="UP000066480"/>
    </source>
</evidence>
<dbReference type="OrthoDB" id="326421at2"/>
<dbReference type="SUPFAM" id="SSF48498">
    <property type="entry name" value="Tetracyclin repressor-like, C-terminal domain"/>
    <property type="match status" value="1"/>
</dbReference>
<dbReference type="InterPro" id="IPR036271">
    <property type="entry name" value="Tet_transcr_reg_TetR-rel_C_sf"/>
</dbReference>
<protein>
    <submittedName>
        <fullName evidence="6">TetR family transcriptional regulator</fullName>
    </submittedName>
</protein>
<dbReference type="EMBL" id="CP011112">
    <property type="protein sequence ID" value="AKU17675.1"/>
    <property type="molecule type" value="Genomic_DNA"/>
</dbReference>
<dbReference type="PANTHER" id="PTHR47506:SF6">
    <property type="entry name" value="HTH-TYPE TRANSCRIPTIONAL REPRESSOR NEMR"/>
    <property type="match status" value="1"/>
</dbReference>
<dbReference type="Pfam" id="PF16925">
    <property type="entry name" value="TetR_C_13"/>
    <property type="match status" value="1"/>
</dbReference>
<dbReference type="SUPFAM" id="SSF46689">
    <property type="entry name" value="Homeodomain-like"/>
    <property type="match status" value="1"/>
</dbReference>
<name>A0A0K1JM59_9MICO</name>
<dbReference type="RefSeq" id="WP_052594564.1">
    <property type="nucleotide sequence ID" value="NZ_CP011112.1"/>
</dbReference>
<dbReference type="InterPro" id="IPR011075">
    <property type="entry name" value="TetR_C"/>
</dbReference>
<evidence type="ECO:0000256" key="2">
    <source>
        <dbReference type="ARBA" id="ARBA00023125"/>
    </source>
</evidence>
<dbReference type="PATRIC" id="fig|571913.6.peg.4165"/>
<keyword evidence="1" id="KW-0805">Transcription regulation</keyword>
<dbReference type="InterPro" id="IPR001647">
    <property type="entry name" value="HTH_TetR"/>
</dbReference>
<dbReference type="Proteomes" id="UP000066480">
    <property type="component" value="Chromosome"/>
</dbReference>
<evidence type="ECO:0000256" key="3">
    <source>
        <dbReference type="ARBA" id="ARBA00023163"/>
    </source>
</evidence>
<keyword evidence="7" id="KW-1185">Reference proteome</keyword>
<organism evidence="6 7">
    <name type="scientific">Luteipulveratus mongoliensis</name>
    <dbReference type="NCBI Taxonomy" id="571913"/>
    <lineage>
        <taxon>Bacteria</taxon>
        <taxon>Bacillati</taxon>
        <taxon>Actinomycetota</taxon>
        <taxon>Actinomycetes</taxon>
        <taxon>Micrococcales</taxon>
        <taxon>Dermacoccaceae</taxon>
        <taxon>Luteipulveratus</taxon>
    </lineage>
</organism>
<evidence type="ECO:0000259" key="5">
    <source>
        <dbReference type="Pfam" id="PF16925"/>
    </source>
</evidence>
<evidence type="ECO:0000313" key="6">
    <source>
        <dbReference type="EMBL" id="AKU17675.1"/>
    </source>
</evidence>
<feature type="domain" description="HTH tetR-type" evidence="4">
    <location>
        <begin position="12"/>
        <end position="53"/>
    </location>
</feature>
<proteinExistence type="predicted"/>
<dbReference type="PANTHER" id="PTHR47506">
    <property type="entry name" value="TRANSCRIPTIONAL REGULATORY PROTEIN"/>
    <property type="match status" value="1"/>
</dbReference>
<gene>
    <name evidence="6" type="ORF">VV02_20540</name>
</gene>
<dbReference type="GO" id="GO:0003677">
    <property type="term" value="F:DNA binding"/>
    <property type="evidence" value="ECO:0007669"/>
    <property type="project" value="UniProtKB-KW"/>
</dbReference>
<evidence type="ECO:0000256" key="1">
    <source>
        <dbReference type="ARBA" id="ARBA00023015"/>
    </source>
</evidence>
<dbReference type="STRING" id="571913.VV02_20540"/>
<dbReference type="InterPro" id="IPR009057">
    <property type="entry name" value="Homeodomain-like_sf"/>
</dbReference>
<evidence type="ECO:0000259" key="4">
    <source>
        <dbReference type="Pfam" id="PF00440"/>
    </source>
</evidence>
<sequence>MTKGLETRELVLREALAQSSHLGLKGLSIGALATSLEMSKSGLFAHFRSKEQLQTDVLAFAGDGIRRLVLEPAIAEPRGEPRIRKLFERWIGWEGYADYALPGGCVFVEASREFDDEPEGPVRDTLVRLQRDWLDSVETIFRTGISEEHLRADADPRQLAYDLNAIMLGFHFSTRLLRDPDAAMRAERAFERLLDDHRP</sequence>
<reference evidence="6 7" key="1">
    <citation type="submission" date="2015-03" db="EMBL/GenBank/DDBJ databases">
        <title>Luteipulveratus halotolerans sp. nov., a novel actinobacterium (Dermacoccaceae) from Sarawak, Malaysia.</title>
        <authorList>
            <person name="Juboi H."/>
            <person name="Basik A."/>
            <person name="Shamsul S.S."/>
            <person name="Arnold P."/>
            <person name="Schmitt E.K."/>
            <person name="Sanglier J.-J."/>
            <person name="Yeo T."/>
        </authorList>
    </citation>
    <scope>NUCLEOTIDE SEQUENCE [LARGE SCALE GENOMIC DNA]</scope>
    <source>
        <strain evidence="6 7">MN07-A0370</strain>
    </source>
</reference>
<keyword evidence="2" id="KW-0238">DNA-binding</keyword>
<dbReference type="KEGG" id="lmoi:VV02_20540"/>
<dbReference type="AlphaFoldDB" id="A0A0K1JM59"/>
<accession>A0A0K1JM59</accession>
<dbReference type="Gene3D" id="1.10.10.60">
    <property type="entry name" value="Homeodomain-like"/>
    <property type="match status" value="1"/>
</dbReference>
<dbReference type="Gene3D" id="1.10.357.10">
    <property type="entry name" value="Tetracycline Repressor, domain 2"/>
    <property type="match status" value="1"/>
</dbReference>
<dbReference type="Pfam" id="PF00440">
    <property type="entry name" value="TetR_N"/>
    <property type="match status" value="1"/>
</dbReference>